<dbReference type="Proteomes" id="UP000199558">
    <property type="component" value="Unassembled WGS sequence"/>
</dbReference>
<reference evidence="2" key="1">
    <citation type="submission" date="2016-06" db="EMBL/GenBank/DDBJ databases">
        <authorList>
            <person name="Varghese N."/>
            <person name="Submissions Spin"/>
        </authorList>
    </citation>
    <scope>NUCLEOTIDE SEQUENCE [LARGE SCALE GENOMIC DNA]</scope>
    <source>
        <strain evidence="2">DSM 45794</strain>
    </source>
</reference>
<dbReference type="RefSeq" id="WP_091580240.1">
    <property type="nucleotide sequence ID" value="NZ_FLRH01000004.1"/>
</dbReference>
<proteinExistence type="predicted"/>
<organism evidence="1 2">
    <name type="scientific">Micromonospora sediminicola</name>
    <dbReference type="NCBI Taxonomy" id="946078"/>
    <lineage>
        <taxon>Bacteria</taxon>
        <taxon>Bacillati</taxon>
        <taxon>Actinomycetota</taxon>
        <taxon>Actinomycetes</taxon>
        <taxon>Micromonosporales</taxon>
        <taxon>Micromonosporaceae</taxon>
        <taxon>Micromonospora</taxon>
    </lineage>
</organism>
<sequence>MGVDAVLYRRVRAGAARRPPAYVSIEVVADPRDVLLDLLKRVRGGGRTPLLDRVDPLGELVVDAGQVPQLLTELRGLAEAAAAPAEVDQVRRLARLARRCQESRDVEIRFEGD</sequence>
<protein>
    <submittedName>
        <fullName evidence="1">Uncharacterized protein</fullName>
    </submittedName>
</protein>
<dbReference type="AlphaFoldDB" id="A0A1A9BGL8"/>
<keyword evidence="2" id="KW-1185">Reference proteome</keyword>
<evidence type="ECO:0000313" key="1">
    <source>
        <dbReference type="EMBL" id="SBT68221.1"/>
    </source>
</evidence>
<gene>
    <name evidence="1" type="ORF">GA0070622_5317</name>
</gene>
<accession>A0A1A9BGL8</accession>
<dbReference type="OrthoDB" id="3405030at2"/>
<evidence type="ECO:0000313" key="2">
    <source>
        <dbReference type="Proteomes" id="UP000199558"/>
    </source>
</evidence>
<name>A0A1A9BGL8_9ACTN</name>
<dbReference type="EMBL" id="FLRH01000004">
    <property type="protein sequence ID" value="SBT68221.1"/>
    <property type="molecule type" value="Genomic_DNA"/>
</dbReference>